<feature type="transmembrane region" description="Helical" evidence="4">
    <location>
        <begin position="264"/>
        <end position="283"/>
    </location>
</feature>
<evidence type="ECO:0000313" key="7">
    <source>
        <dbReference type="Proteomes" id="UP000630923"/>
    </source>
</evidence>
<evidence type="ECO:0000256" key="4">
    <source>
        <dbReference type="SAM" id="Phobius"/>
    </source>
</evidence>
<evidence type="ECO:0000256" key="3">
    <source>
        <dbReference type="ARBA" id="ARBA00023136"/>
    </source>
</evidence>
<sequence length="408" mass="43561">MYGVMREEKSKNVWYLIVAQAFFLSSSMTNVSFAGLAGKMLAADPKLATVPLSLVIVSTALTTGPFSMLMQHKSRRFGFMLGSMLGILSAAVCAYAVRIGSFDLFCVGTFLMGPYFASAQYYRFAASESVPKTHAARAISLVLLGGLIAALMVPTANAWFNEHFMPYTFMGVYIFVGIMAALSIVPILLMAPIGSPAHYTPEDASGEEGQKKGRPLSEIVKDRTFLVAVTNGIAGYAMMTFVMTATPLAMEACGFGSLTSSHVIQGHVIAMFLPSLFTGQLIARFGVMKILLVGQACFALAFITALSGIEVQQFSIALVLLGVGWNFCFVGGSHLLTTVHTEAEKGRVQGLNEFIVFAVSAAGSLASGFILNEFGWTVVNQVTFAILAVAAAVTVIHVLKTRNTVESL</sequence>
<feature type="transmembrane region" description="Helical" evidence="4">
    <location>
        <begin position="378"/>
        <end position="399"/>
    </location>
</feature>
<feature type="transmembrane region" description="Helical" evidence="4">
    <location>
        <begin position="138"/>
        <end position="160"/>
    </location>
</feature>
<comment type="caution">
    <text evidence="6">The sequence shown here is derived from an EMBL/GenBank/DDBJ whole genome shotgun (WGS) entry which is preliminary data.</text>
</comment>
<dbReference type="PANTHER" id="PTHR23534">
    <property type="entry name" value="MFS PERMEASE"/>
    <property type="match status" value="1"/>
</dbReference>
<evidence type="ECO:0000256" key="2">
    <source>
        <dbReference type="ARBA" id="ARBA00022989"/>
    </source>
</evidence>
<keyword evidence="3 4" id="KW-0472">Membrane</keyword>
<feature type="transmembrane region" description="Helical" evidence="4">
    <location>
        <begin position="104"/>
        <end position="126"/>
    </location>
</feature>
<feature type="transmembrane region" description="Helical" evidence="4">
    <location>
        <begin position="52"/>
        <end position="70"/>
    </location>
</feature>
<dbReference type="InterPro" id="IPR036259">
    <property type="entry name" value="MFS_trans_sf"/>
</dbReference>
<feature type="transmembrane region" description="Helical" evidence="4">
    <location>
        <begin position="315"/>
        <end position="339"/>
    </location>
</feature>
<name>A0A919ASE1_9PROT</name>
<feature type="transmembrane region" description="Helical" evidence="4">
    <location>
        <begin position="290"/>
        <end position="309"/>
    </location>
</feature>
<dbReference type="Pfam" id="PF07690">
    <property type="entry name" value="MFS_1"/>
    <property type="match status" value="1"/>
</dbReference>
<feature type="transmembrane region" description="Helical" evidence="4">
    <location>
        <begin position="172"/>
        <end position="191"/>
    </location>
</feature>
<feature type="transmembrane region" description="Helical" evidence="4">
    <location>
        <begin position="351"/>
        <end position="372"/>
    </location>
</feature>
<dbReference type="InterPro" id="IPR011701">
    <property type="entry name" value="MFS"/>
</dbReference>
<evidence type="ECO:0000256" key="1">
    <source>
        <dbReference type="ARBA" id="ARBA00022692"/>
    </source>
</evidence>
<feature type="transmembrane region" description="Helical" evidence="4">
    <location>
        <begin position="224"/>
        <end position="244"/>
    </location>
</feature>
<proteinExistence type="predicted"/>
<accession>A0A919ASE1</accession>
<keyword evidence="2 4" id="KW-1133">Transmembrane helix</keyword>
<feature type="domain" description="Major facilitator superfamily (MFS) profile" evidence="5">
    <location>
        <begin position="223"/>
        <end position="408"/>
    </location>
</feature>
<keyword evidence="1 4" id="KW-0812">Transmembrane</keyword>
<protein>
    <submittedName>
        <fullName evidence="6">MFS transporter</fullName>
    </submittedName>
</protein>
<keyword evidence="7" id="KW-1185">Reference proteome</keyword>
<dbReference type="Gene3D" id="1.20.1250.20">
    <property type="entry name" value="MFS general substrate transporter like domains"/>
    <property type="match status" value="1"/>
</dbReference>
<gene>
    <name evidence="6" type="ORF">GCM10017044_15840</name>
</gene>
<dbReference type="InterPro" id="IPR020846">
    <property type="entry name" value="MFS_dom"/>
</dbReference>
<dbReference type="SUPFAM" id="SSF103473">
    <property type="entry name" value="MFS general substrate transporter"/>
    <property type="match status" value="1"/>
</dbReference>
<organism evidence="6 7">
    <name type="scientific">Kordiimonas sediminis</name>
    <dbReference type="NCBI Taxonomy" id="1735581"/>
    <lineage>
        <taxon>Bacteria</taxon>
        <taxon>Pseudomonadati</taxon>
        <taxon>Pseudomonadota</taxon>
        <taxon>Alphaproteobacteria</taxon>
        <taxon>Kordiimonadales</taxon>
        <taxon>Kordiimonadaceae</taxon>
        <taxon>Kordiimonas</taxon>
    </lineage>
</organism>
<dbReference type="GO" id="GO:0022857">
    <property type="term" value="F:transmembrane transporter activity"/>
    <property type="evidence" value="ECO:0007669"/>
    <property type="project" value="InterPro"/>
</dbReference>
<feature type="transmembrane region" description="Helical" evidence="4">
    <location>
        <begin position="77"/>
        <end position="98"/>
    </location>
</feature>
<dbReference type="AlphaFoldDB" id="A0A919ASE1"/>
<dbReference type="EMBL" id="BNCI01000002">
    <property type="protein sequence ID" value="GHF22427.1"/>
    <property type="molecule type" value="Genomic_DNA"/>
</dbReference>
<reference evidence="6" key="1">
    <citation type="journal article" date="2014" name="Int. J. Syst. Evol. Microbiol.">
        <title>Complete genome sequence of Corynebacterium casei LMG S-19264T (=DSM 44701T), isolated from a smear-ripened cheese.</title>
        <authorList>
            <consortium name="US DOE Joint Genome Institute (JGI-PGF)"/>
            <person name="Walter F."/>
            <person name="Albersmeier A."/>
            <person name="Kalinowski J."/>
            <person name="Ruckert C."/>
        </authorList>
    </citation>
    <scope>NUCLEOTIDE SEQUENCE</scope>
    <source>
        <strain evidence="6">KCTC 42590</strain>
    </source>
</reference>
<evidence type="ECO:0000259" key="5">
    <source>
        <dbReference type="PROSITE" id="PS50850"/>
    </source>
</evidence>
<evidence type="ECO:0000313" key="6">
    <source>
        <dbReference type="EMBL" id="GHF22427.1"/>
    </source>
</evidence>
<dbReference type="Proteomes" id="UP000630923">
    <property type="component" value="Unassembled WGS sequence"/>
</dbReference>
<dbReference type="PROSITE" id="PS50850">
    <property type="entry name" value="MFS"/>
    <property type="match status" value="1"/>
</dbReference>
<reference evidence="6" key="2">
    <citation type="submission" date="2020-09" db="EMBL/GenBank/DDBJ databases">
        <authorList>
            <person name="Sun Q."/>
            <person name="Kim S."/>
        </authorList>
    </citation>
    <scope>NUCLEOTIDE SEQUENCE</scope>
    <source>
        <strain evidence="6">KCTC 42590</strain>
    </source>
</reference>
<dbReference type="PANTHER" id="PTHR23534:SF1">
    <property type="entry name" value="MAJOR FACILITATOR SUPERFAMILY PROTEIN"/>
    <property type="match status" value="1"/>
</dbReference>